<keyword evidence="3" id="KW-1185">Reference proteome</keyword>
<dbReference type="PANTHER" id="PTHR33570:SF2">
    <property type="entry name" value="CARBOXYMUCONOLACTONE DECARBOXYLASE-LIKE DOMAIN-CONTAINING PROTEIN"/>
    <property type="match status" value="1"/>
</dbReference>
<dbReference type="EMBL" id="CCAZ020000001">
    <property type="protein sequence ID" value="CEG07237.1"/>
    <property type="molecule type" value="Genomic_DNA"/>
</dbReference>
<dbReference type="PANTHER" id="PTHR33570">
    <property type="entry name" value="4-CARBOXYMUCONOLACTONE DECARBOXYLASE FAMILY PROTEIN"/>
    <property type="match status" value="1"/>
</dbReference>
<organism evidence="2 3">
    <name type="scientific">Afipia felis</name>
    <name type="common">Cat scratch disease bacillus</name>
    <dbReference type="NCBI Taxonomy" id="1035"/>
    <lineage>
        <taxon>Bacteria</taxon>
        <taxon>Pseudomonadati</taxon>
        <taxon>Pseudomonadota</taxon>
        <taxon>Alphaproteobacteria</taxon>
        <taxon>Hyphomicrobiales</taxon>
        <taxon>Nitrobacteraceae</taxon>
        <taxon>Afipia</taxon>
    </lineage>
</organism>
<dbReference type="Gene3D" id="1.20.1290.10">
    <property type="entry name" value="AhpD-like"/>
    <property type="match status" value="1"/>
</dbReference>
<dbReference type="RefSeq" id="WP_009337157.1">
    <property type="nucleotide sequence ID" value="NZ_CCAZ020000001.1"/>
</dbReference>
<protein>
    <submittedName>
        <fullName evidence="2">4-carboxymuconolactone decarboxylase</fullName>
    </submittedName>
</protein>
<accession>A0A090MLQ9</accession>
<sequence>MARSEKFERGLKVRREVLGADYVDGSLARADDFMMAFQTITTEWCWGHAWARPGLSRKTRSMINIAMLTALNKPAELRLHVKGALNNGVTVDEIKEILIHATTYCGVPAGLEAFKTAHEVLKETGALPSGEGK</sequence>
<evidence type="ECO:0000313" key="2">
    <source>
        <dbReference type="EMBL" id="CEG07237.1"/>
    </source>
</evidence>
<dbReference type="InterPro" id="IPR029032">
    <property type="entry name" value="AhpD-like"/>
</dbReference>
<dbReference type="AlphaFoldDB" id="A0A090MLQ9"/>
<reference evidence="2 3" key="1">
    <citation type="journal article" date="2014" name="Genome Announc.">
        <title>Genome Sequence of Afipia felis Strain 76713, Isolated in Hospital Water Using an Amoeba Co-Culture Procedure.</title>
        <authorList>
            <person name="Benamar S."/>
            <person name="La Scola B."/>
            <person name="Croce O."/>
        </authorList>
    </citation>
    <scope>NUCLEOTIDE SEQUENCE [LARGE SCALE GENOMIC DNA]</scope>
    <source>
        <strain evidence="2 3">76713</strain>
    </source>
</reference>
<dbReference type="OrthoDB" id="9801400at2"/>
<name>A0A090MLQ9_AFIFE</name>
<dbReference type="InterPro" id="IPR003779">
    <property type="entry name" value="CMD-like"/>
</dbReference>
<gene>
    <name evidence="2" type="ORF">BN961_00623</name>
</gene>
<evidence type="ECO:0000313" key="3">
    <source>
        <dbReference type="Proteomes" id="UP000035762"/>
    </source>
</evidence>
<dbReference type="Proteomes" id="UP000035762">
    <property type="component" value="Unassembled WGS sequence"/>
</dbReference>
<dbReference type="SUPFAM" id="SSF69118">
    <property type="entry name" value="AhpD-like"/>
    <property type="match status" value="1"/>
</dbReference>
<dbReference type="InterPro" id="IPR052512">
    <property type="entry name" value="4CMD/NDH-1_regulator"/>
</dbReference>
<comment type="caution">
    <text evidence="2">The sequence shown here is derived from an EMBL/GenBank/DDBJ whole genome shotgun (WGS) entry which is preliminary data.</text>
</comment>
<dbReference type="GO" id="GO:0051920">
    <property type="term" value="F:peroxiredoxin activity"/>
    <property type="evidence" value="ECO:0007669"/>
    <property type="project" value="InterPro"/>
</dbReference>
<dbReference type="STRING" id="1035.BN961_00623"/>
<dbReference type="Pfam" id="PF02627">
    <property type="entry name" value="CMD"/>
    <property type="match status" value="1"/>
</dbReference>
<evidence type="ECO:0000259" key="1">
    <source>
        <dbReference type="Pfam" id="PF02627"/>
    </source>
</evidence>
<feature type="domain" description="Carboxymuconolactone decarboxylase-like" evidence="1">
    <location>
        <begin position="37"/>
        <end position="118"/>
    </location>
</feature>
<proteinExistence type="predicted"/>